<gene>
    <name evidence="1" type="ORF">GEZ78_07165</name>
</gene>
<sequence length="207" mass="24153">MLSTNVNIICEELLRNWKPEYNELEEHFKLKLSSRDFFNKIYPILGNKTINDYIKEEVKKLTGEVSCYRYSTFKRRVEILLSHSKTLNLNFDILEESTILNALEKVNSIDMKSVFEFLKADGKFNTDVWIDYLGEQGQVININFNDEIELFSTLCYISNIISYYGVLPFHVEKSNDGDFTLFRCIDFSNEVSTFFASLANPLASHFI</sequence>
<evidence type="ECO:0000313" key="2">
    <source>
        <dbReference type="Proteomes" id="UP000436302"/>
    </source>
</evidence>
<name>A0A6I1UL71_STRMT</name>
<dbReference type="EMBL" id="WIJV01000040">
    <property type="protein sequence ID" value="MQP83347.1"/>
    <property type="molecule type" value="Genomic_DNA"/>
</dbReference>
<dbReference type="AlphaFoldDB" id="A0A6I1UL71"/>
<proteinExistence type="predicted"/>
<evidence type="ECO:0000313" key="1">
    <source>
        <dbReference type="EMBL" id="MQP83347.1"/>
    </source>
</evidence>
<reference evidence="1 2" key="1">
    <citation type="submission" date="2019-10" db="EMBL/GenBank/DDBJ databases">
        <title>Streptococcus mitis of the oral and urogenital tracts.</title>
        <authorList>
            <person name="Price T."/>
            <person name="Mores C.R."/>
            <person name="Putonti C."/>
            <person name="Wolfe A.J."/>
        </authorList>
    </citation>
    <scope>NUCLEOTIDE SEQUENCE [LARGE SCALE GENOMIC DNA]</scope>
    <source>
        <strain evidence="1 2">SM39</strain>
    </source>
</reference>
<dbReference type="Proteomes" id="UP000436302">
    <property type="component" value="Unassembled WGS sequence"/>
</dbReference>
<dbReference type="RefSeq" id="WP_153209896.1">
    <property type="nucleotide sequence ID" value="NZ_WIJG01000039.1"/>
</dbReference>
<protein>
    <submittedName>
        <fullName evidence="1">Uncharacterized protein</fullName>
    </submittedName>
</protein>
<accession>A0A6I1UL71</accession>
<organism evidence="1 2">
    <name type="scientific">Streptococcus mitis</name>
    <dbReference type="NCBI Taxonomy" id="28037"/>
    <lineage>
        <taxon>Bacteria</taxon>
        <taxon>Bacillati</taxon>
        <taxon>Bacillota</taxon>
        <taxon>Bacilli</taxon>
        <taxon>Lactobacillales</taxon>
        <taxon>Streptococcaceae</taxon>
        <taxon>Streptococcus</taxon>
        <taxon>Streptococcus mitis group</taxon>
    </lineage>
</organism>
<comment type="caution">
    <text evidence="1">The sequence shown here is derived from an EMBL/GenBank/DDBJ whole genome shotgun (WGS) entry which is preliminary data.</text>
</comment>